<dbReference type="SUPFAM" id="SSF51735">
    <property type="entry name" value="NAD(P)-binding Rossmann-fold domains"/>
    <property type="match status" value="1"/>
</dbReference>
<evidence type="ECO:0000259" key="3">
    <source>
        <dbReference type="Pfam" id="PF01113"/>
    </source>
</evidence>
<dbReference type="Proteomes" id="UP000002484">
    <property type="component" value="Chromosome"/>
</dbReference>
<keyword evidence="1" id="KW-0521">NADP</keyword>
<evidence type="ECO:0000313" key="5">
    <source>
        <dbReference type="EMBL" id="ADP84629.1"/>
    </source>
</evidence>
<reference evidence="5 6" key="1">
    <citation type="submission" date="2010-10" db="EMBL/GenBank/DDBJ databases">
        <title>Complete sequence of Frankia sp. EuI1c.</title>
        <authorList>
            <consortium name="US DOE Joint Genome Institute"/>
            <person name="Lucas S."/>
            <person name="Copeland A."/>
            <person name="Lapidus A."/>
            <person name="Cheng J.-F."/>
            <person name="Bruce D."/>
            <person name="Goodwin L."/>
            <person name="Pitluck S."/>
            <person name="Chertkov O."/>
            <person name="Detter J.C."/>
            <person name="Han C."/>
            <person name="Tapia R."/>
            <person name="Land M."/>
            <person name="Hauser L."/>
            <person name="Jeffries C."/>
            <person name="Kyrpides N."/>
            <person name="Ivanova N."/>
            <person name="Mikhailova N."/>
            <person name="Beauchemin N."/>
            <person name="Sen A."/>
            <person name="Sur S.A."/>
            <person name="Gtari M."/>
            <person name="Wall L."/>
            <person name="Tisa L."/>
            <person name="Woyke T."/>
        </authorList>
    </citation>
    <scope>NUCLEOTIDE SEQUENCE [LARGE SCALE GENOMIC DNA]</scope>
    <source>
        <strain evidence="6">DSM 45817 / CECT 9037 / EuI1c</strain>
    </source>
</reference>
<name>E3JB08_PSEI1</name>
<dbReference type="InterPro" id="IPR036291">
    <property type="entry name" value="NAD(P)-bd_dom_sf"/>
</dbReference>
<accession>E3JB08</accession>
<dbReference type="HOGENOM" id="CLU_050509_0_0_11"/>
<dbReference type="GO" id="GO:0008839">
    <property type="term" value="F:4-hydroxy-tetrahydrodipicolinate reductase"/>
    <property type="evidence" value="ECO:0007669"/>
    <property type="project" value="InterPro"/>
</dbReference>
<evidence type="ECO:0000256" key="1">
    <source>
        <dbReference type="ARBA" id="ARBA00022857"/>
    </source>
</evidence>
<dbReference type="AlphaFoldDB" id="E3JB08"/>
<feature type="domain" description="2,4-diaminopentanoate dehydrogenase C-terminal" evidence="4">
    <location>
        <begin position="199"/>
        <end position="348"/>
    </location>
</feature>
<dbReference type="InterPro" id="IPR045760">
    <property type="entry name" value="DAP_DH_C"/>
</dbReference>
<dbReference type="STRING" id="298654.FraEuI1c_6659"/>
<keyword evidence="2" id="KW-0560">Oxidoreductase</keyword>
<dbReference type="Pfam" id="PF19328">
    <property type="entry name" value="DAP_DH_C"/>
    <property type="match status" value="1"/>
</dbReference>
<proteinExistence type="predicted"/>
<dbReference type="InParanoid" id="E3JB08"/>
<evidence type="ECO:0000313" key="6">
    <source>
        <dbReference type="Proteomes" id="UP000002484"/>
    </source>
</evidence>
<dbReference type="GO" id="GO:0009089">
    <property type="term" value="P:lysine biosynthetic process via diaminopimelate"/>
    <property type="evidence" value="ECO:0007669"/>
    <property type="project" value="InterPro"/>
</dbReference>
<dbReference type="InterPro" id="IPR000846">
    <property type="entry name" value="DapB_N"/>
</dbReference>
<dbReference type="OrthoDB" id="4759936at2"/>
<feature type="domain" description="Dihydrodipicolinate reductase N-terminal" evidence="3">
    <location>
        <begin position="15"/>
        <end position="79"/>
    </location>
</feature>
<dbReference type="eggNOG" id="COG3804">
    <property type="taxonomic scope" value="Bacteria"/>
</dbReference>
<sequence>MATTDHPLRVVQWTTGKVASESVKAIAERPDLELVGVFAFSKDKVGQDAGELAKVGRTLGVTATDDIDALIALKPDCVIYMPLHPDVDHLTRLLRAGINVASTASFITGHAYGPEARAALEAAAQEGKVSLFGSGINPGWVAYLATVASGICREVSYLRVTESTNIGLWAADANQDELGWGRPAGDPGHADDIRKATAPFADSVESMGAQLGLAIDDIRCEVEFAHAASDADVPGRTVTRGTVAGIDARWIGASAGVDLVEAHIRWTVVADLEPAWEVANGHLITVLGAPQIHLRVDVLPENLETFTLEDASVMGSMLTALPVVNAIPAVVAARPGIVTYADLPTVASRFATKR</sequence>
<protein>
    <submittedName>
        <fullName evidence="5">Dihydrodipicolinate reductase</fullName>
    </submittedName>
</protein>
<dbReference type="KEGG" id="fri:FraEuI1c_6659"/>
<dbReference type="EMBL" id="CP002299">
    <property type="protein sequence ID" value="ADP84629.1"/>
    <property type="molecule type" value="Genomic_DNA"/>
</dbReference>
<gene>
    <name evidence="5" type="ordered locus">FraEuI1c_6659</name>
</gene>
<dbReference type="RefSeq" id="WP_013427740.1">
    <property type="nucleotide sequence ID" value="NC_014666.1"/>
</dbReference>
<evidence type="ECO:0000256" key="2">
    <source>
        <dbReference type="ARBA" id="ARBA00023002"/>
    </source>
</evidence>
<keyword evidence="6" id="KW-1185">Reference proteome</keyword>
<dbReference type="Pfam" id="PF01113">
    <property type="entry name" value="DapB_N"/>
    <property type="match status" value="1"/>
</dbReference>
<dbReference type="Gene3D" id="3.40.50.720">
    <property type="entry name" value="NAD(P)-binding Rossmann-like Domain"/>
    <property type="match status" value="1"/>
</dbReference>
<organism evidence="5 6">
    <name type="scientific">Pseudofrankia inefficax (strain DSM 45817 / CECT 9037 / DDB 130130 / EuI1c)</name>
    <name type="common">Frankia inefficax</name>
    <dbReference type="NCBI Taxonomy" id="298654"/>
    <lineage>
        <taxon>Bacteria</taxon>
        <taxon>Bacillati</taxon>
        <taxon>Actinomycetota</taxon>
        <taxon>Actinomycetes</taxon>
        <taxon>Frankiales</taxon>
        <taxon>Frankiaceae</taxon>
        <taxon>Pseudofrankia</taxon>
    </lineage>
</organism>
<evidence type="ECO:0000259" key="4">
    <source>
        <dbReference type="Pfam" id="PF19328"/>
    </source>
</evidence>